<accession>A0A166ET16</accession>
<feature type="domain" description="Protein kinase" evidence="1">
    <location>
        <begin position="1"/>
        <end position="207"/>
    </location>
</feature>
<dbReference type="InterPro" id="IPR051681">
    <property type="entry name" value="Ser/Thr_Kinases-Pseudokinases"/>
</dbReference>
<dbReference type="SMART" id="SM00220">
    <property type="entry name" value="S_TKc"/>
    <property type="match status" value="1"/>
</dbReference>
<dbReference type="InterPro" id="IPR008271">
    <property type="entry name" value="Ser/Thr_kinase_AS"/>
</dbReference>
<dbReference type="Gene3D" id="1.10.510.10">
    <property type="entry name" value="Transferase(Phosphotransferase) domain 1"/>
    <property type="match status" value="1"/>
</dbReference>
<dbReference type="InterPro" id="IPR011009">
    <property type="entry name" value="Kinase-like_dom_sf"/>
</dbReference>
<keyword evidence="3" id="KW-1185">Reference proteome</keyword>
<dbReference type="PANTHER" id="PTHR44329:SF214">
    <property type="entry name" value="PROTEIN KINASE DOMAIN-CONTAINING PROTEIN"/>
    <property type="match status" value="1"/>
</dbReference>
<name>A0A166ET16_9AGAM</name>
<evidence type="ECO:0000313" key="2">
    <source>
        <dbReference type="EMBL" id="KZP16079.1"/>
    </source>
</evidence>
<dbReference type="Proteomes" id="UP000076532">
    <property type="component" value="Unassembled WGS sequence"/>
</dbReference>
<organism evidence="2 3">
    <name type="scientific">Athelia psychrophila</name>
    <dbReference type="NCBI Taxonomy" id="1759441"/>
    <lineage>
        <taxon>Eukaryota</taxon>
        <taxon>Fungi</taxon>
        <taxon>Dikarya</taxon>
        <taxon>Basidiomycota</taxon>
        <taxon>Agaricomycotina</taxon>
        <taxon>Agaricomycetes</taxon>
        <taxon>Agaricomycetidae</taxon>
        <taxon>Atheliales</taxon>
        <taxon>Atheliaceae</taxon>
        <taxon>Athelia</taxon>
    </lineage>
</organism>
<dbReference type="InterPro" id="IPR001245">
    <property type="entry name" value="Ser-Thr/Tyr_kinase_cat_dom"/>
</dbReference>
<dbReference type="OrthoDB" id="10261027at2759"/>
<dbReference type="AlphaFoldDB" id="A0A166ET16"/>
<dbReference type="GO" id="GO:0004674">
    <property type="term" value="F:protein serine/threonine kinase activity"/>
    <property type="evidence" value="ECO:0007669"/>
    <property type="project" value="TreeGrafter"/>
</dbReference>
<dbReference type="EMBL" id="KV417597">
    <property type="protein sequence ID" value="KZP16079.1"/>
    <property type="molecule type" value="Genomic_DNA"/>
</dbReference>
<sequence>LEIWSKLKHPHILHFWGANVWDEKPFIVMAYLKNGNARDYLEDDPECNRAVLNSIQLHQASLGLAYLHTLNIVHADLKGSNILIDDDRKAVLCDFGLSRVMADITSKTRKAGGEKSCGSVYWMAPERLLGGSLRKPSDIYSFGMTMYEIFMDETPLFYVLPTSITELVARENLRPDKPSAGYEDPHLPDEIWVLAERCWSHEPSDRP</sequence>
<dbReference type="GO" id="GO:0005524">
    <property type="term" value="F:ATP binding"/>
    <property type="evidence" value="ECO:0007669"/>
    <property type="project" value="InterPro"/>
</dbReference>
<evidence type="ECO:0000259" key="1">
    <source>
        <dbReference type="PROSITE" id="PS50011"/>
    </source>
</evidence>
<protein>
    <submittedName>
        <fullName evidence="2">Kinase-like protein</fullName>
    </submittedName>
</protein>
<dbReference type="PROSITE" id="PS50011">
    <property type="entry name" value="PROTEIN_KINASE_DOM"/>
    <property type="match status" value="1"/>
</dbReference>
<proteinExistence type="predicted"/>
<dbReference type="PANTHER" id="PTHR44329">
    <property type="entry name" value="SERINE/THREONINE-PROTEIN KINASE TNNI3K-RELATED"/>
    <property type="match status" value="1"/>
</dbReference>
<dbReference type="Pfam" id="PF07714">
    <property type="entry name" value="PK_Tyr_Ser-Thr"/>
    <property type="match status" value="1"/>
</dbReference>
<feature type="non-terminal residue" evidence="2">
    <location>
        <position position="1"/>
    </location>
</feature>
<feature type="non-terminal residue" evidence="2">
    <location>
        <position position="207"/>
    </location>
</feature>
<gene>
    <name evidence="2" type="ORF">FIBSPDRAFT_703463</name>
</gene>
<dbReference type="SUPFAM" id="SSF56112">
    <property type="entry name" value="Protein kinase-like (PK-like)"/>
    <property type="match status" value="1"/>
</dbReference>
<dbReference type="PRINTS" id="PR00109">
    <property type="entry name" value="TYRKINASE"/>
</dbReference>
<reference evidence="2 3" key="1">
    <citation type="journal article" date="2016" name="Mol. Biol. Evol.">
        <title>Comparative Genomics of Early-Diverging Mushroom-Forming Fungi Provides Insights into the Origins of Lignocellulose Decay Capabilities.</title>
        <authorList>
            <person name="Nagy L.G."/>
            <person name="Riley R."/>
            <person name="Tritt A."/>
            <person name="Adam C."/>
            <person name="Daum C."/>
            <person name="Floudas D."/>
            <person name="Sun H."/>
            <person name="Yadav J.S."/>
            <person name="Pangilinan J."/>
            <person name="Larsson K.H."/>
            <person name="Matsuura K."/>
            <person name="Barry K."/>
            <person name="Labutti K."/>
            <person name="Kuo R."/>
            <person name="Ohm R.A."/>
            <person name="Bhattacharya S.S."/>
            <person name="Shirouzu T."/>
            <person name="Yoshinaga Y."/>
            <person name="Martin F.M."/>
            <person name="Grigoriev I.V."/>
            <person name="Hibbett D.S."/>
        </authorList>
    </citation>
    <scope>NUCLEOTIDE SEQUENCE [LARGE SCALE GENOMIC DNA]</scope>
    <source>
        <strain evidence="2 3">CBS 109695</strain>
    </source>
</reference>
<evidence type="ECO:0000313" key="3">
    <source>
        <dbReference type="Proteomes" id="UP000076532"/>
    </source>
</evidence>
<dbReference type="STRING" id="436010.A0A166ET16"/>
<dbReference type="PROSITE" id="PS00108">
    <property type="entry name" value="PROTEIN_KINASE_ST"/>
    <property type="match status" value="1"/>
</dbReference>
<dbReference type="InterPro" id="IPR000719">
    <property type="entry name" value="Prot_kinase_dom"/>
</dbReference>